<dbReference type="PANTHER" id="PTHR42686:SF1">
    <property type="entry name" value="GH17980P-RELATED"/>
    <property type="match status" value="1"/>
</dbReference>
<feature type="domain" description="NADP-dependent oxidoreductase" evidence="2">
    <location>
        <begin position="56"/>
        <end position="383"/>
    </location>
</feature>
<feature type="region of interest" description="Disordered" evidence="1">
    <location>
        <begin position="1"/>
        <end position="31"/>
    </location>
</feature>
<gene>
    <name evidence="3" type="ORF">A1Q1_04069</name>
</gene>
<dbReference type="KEGG" id="tasa:A1Q1_04069"/>
<proteinExistence type="predicted"/>
<dbReference type="GeneID" id="25987582"/>
<dbReference type="Pfam" id="PF00248">
    <property type="entry name" value="Aldo_ket_red"/>
    <property type="match status" value="1"/>
</dbReference>
<dbReference type="InterPro" id="IPR023210">
    <property type="entry name" value="NADP_OxRdtase_dom"/>
</dbReference>
<dbReference type="AlphaFoldDB" id="J5SRY2"/>
<dbReference type="InterPro" id="IPR020471">
    <property type="entry name" value="AKR"/>
</dbReference>
<dbReference type="Proteomes" id="UP000002748">
    <property type="component" value="Unassembled WGS sequence"/>
</dbReference>
<protein>
    <recommendedName>
        <fullName evidence="2">NADP-dependent oxidoreductase domain-containing protein</fullName>
    </recommendedName>
</protein>
<accession>J5SRY2</accession>
<evidence type="ECO:0000256" key="1">
    <source>
        <dbReference type="SAM" id="MobiDB-lite"/>
    </source>
</evidence>
<dbReference type="RefSeq" id="XP_014177921.1">
    <property type="nucleotide sequence ID" value="XM_014322446.1"/>
</dbReference>
<dbReference type="EMBL" id="ALBS01000261">
    <property type="protein sequence ID" value="EJT47211.1"/>
    <property type="molecule type" value="Genomic_DNA"/>
</dbReference>
<dbReference type="Gene3D" id="3.20.20.100">
    <property type="entry name" value="NADP-dependent oxidoreductase domain"/>
    <property type="match status" value="1"/>
</dbReference>
<dbReference type="OrthoDB" id="5286008at2759"/>
<comment type="caution">
    <text evidence="3">The sequence shown here is derived from an EMBL/GenBank/DDBJ whole genome shotgun (WGS) entry which is preliminary data.</text>
</comment>
<evidence type="ECO:0000259" key="2">
    <source>
        <dbReference type="Pfam" id="PF00248"/>
    </source>
</evidence>
<dbReference type="GO" id="GO:0005829">
    <property type="term" value="C:cytosol"/>
    <property type="evidence" value="ECO:0007669"/>
    <property type="project" value="TreeGrafter"/>
</dbReference>
<dbReference type="GO" id="GO:0045290">
    <property type="term" value="F:D-arabinose 1-dehydrogenase [NAD(P)+] activity"/>
    <property type="evidence" value="ECO:0007669"/>
    <property type="project" value="TreeGrafter"/>
</dbReference>
<dbReference type="VEuPathDB" id="FungiDB:A1Q1_04069"/>
<dbReference type="HOGENOM" id="CLU_023205_7_2_1"/>
<evidence type="ECO:0000313" key="4">
    <source>
        <dbReference type="Proteomes" id="UP000002748"/>
    </source>
</evidence>
<dbReference type="SUPFAM" id="SSF51430">
    <property type="entry name" value="NAD(P)-linked oxidoreductase"/>
    <property type="match status" value="1"/>
</dbReference>
<evidence type="ECO:0000313" key="3">
    <source>
        <dbReference type="EMBL" id="EJT47211.1"/>
    </source>
</evidence>
<reference evidence="3 4" key="1">
    <citation type="journal article" date="2012" name="Eukaryot. Cell">
        <title>Draft genome sequence of CBS 2479, the standard type strain of Trichosporon asahii.</title>
        <authorList>
            <person name="Yang R.Y."/>
            <person name="Li H.T."/>
            <person name="Zhu H."/>
            <person name="Zhou G.P."/>
            <person name="Wang M."/>
            <person name="Wang L."/>
        </authorList>
    </citation>
    <scope>NUCLEOTIDE SEQUENCE [LARGE SCALE GENOMIC DNA]</scope>
    <source>
        <strain evidence="4">ATCC 90039 / CBS 2479 / JCM 2466 / KCTC 7840 / NCYC 2677 / UAMH 7654</strain>
    </source>
</reference>
<dbReference type="GO" id="GO:0070485">
    <property type="term" value="P:dehydro-D-arabinono-1,4-lactone biosynthetic process"/>
    <property type="evidence" value="ECO:0007669"/>
    <property type="project" value="TreeGrafter"/>
</dbReference>
<name>J5SRY2_TRIAS</name>
<sequence length="414" mass="45593">MSASSRPPNINMDLAPNHPHQPEEPIPPFPTDVDVPALDPSLKLPPKEGEYSDLLLGCATFGYGVYESKEHVRTNEPLKIVKTALDAGINGFDTSPHYHPSETILGHALASLRAQYPRESYKLLTKAGKYGPRLQDHVYSPDVIRASVERSLRRLQTSYLDVVYLHDCEFLSSFPFPMPAGDHSLALSSEAEAEAWGLAEPYNPRGEGDAAVLAAFQELRKMQKEGKIRACGLAGYPLPTLLRFCRMIKAQTGESVDVVQNYSHFTLQNSALEAYLPAFTSAGVRQVINAAPLSMGLLTTAGPPGWHPAVFVDHLRDSAREAAQLCKKEGGSIEEEGLRFGYKRLSMGERGKEKVVPCVIGCTTREQLIQTLQTFKKVRDGEERSELGDKVRGLLEERGALGVSWQKPAPEEMI</sequence>
<dbReference type="InterPro" id="IPR036812">
    <property type="entry name" value="NAD(P)_OxRdtase_dom_sf"/>
</dbReference>
<organism evidence="3 4">
    <name type="scientific">Trichosporon asahii var. asahii (strain ATCC 90039 / CBS 2479 / JCM 2466 / KCTC 7840 / NBRC 103889/ NCYC 2677 / UAMH 7654)</name>
    <name type="common">Yeast</name>
    <dbReference type="NCBI Taxonomy" id="1186058"/>
    <lineage>
        <taxon>Eukaryota</taxon>
        <taxon>Fungi</taxon>
        <taxon>Dikarya</taxon>
        <taxon>Basidiomycota</taxon>
        <taxon>Agaricomycotina</taxon>
        <taxon>Tremellomycetes</taxon>
        <taxon>Trichosporonales</taxon>
        <taxon>Trichosporonaceae</taxon>
        <taxon>Trichosporon</taxon>
    </lineage>
</organism>
<dbReference type="PANTHER" id="PTHR42686">
    <property type="entry name" value="GH17980P-RELATED"/>
    <property type="match status" value="1"/>
</dbReference>